<name>A0ACB0XX83_MELEN</name>
<reference evidence="1" key="1">
    <citation type="submission" date="2023-11" db="EMBL/GenBank/DDBJ databases">
        <authorList>
            <person name="Poullet M."/>
        </authorList>
    </citation>
    <scope>NUCLEOTIDE SEQUENCE</scope>
    <source>
        <strain evidence="1">E1834</strain>
    </source>
</reference>
<evidence type="ECO:0000313" key="2">
    <source>
        <dbReference type="Proteomes" id="UP001497535"/>
    </source>
</evidence>
<protein>
    <submittedName>
        <fullName evidence="1">Uncharacterized protein</fullName>
    </submittedName>
</protein>
<proteinExistence type="predicted"/>
<keyword evidence="2" id="KW-1185">Reference proteome</keyword>
<organism evidence="1 2">
    <name type="scientific">Meloidogyne enterolobii</name>
    <name type="common">Root-knot nematode worm</name>
    <name type="synonym">Meloidogyne mayaguensis</name>
    <dbReference type="NCBI Taxonomy" id="390850"/>
    <lineage>
        <taxon>Eukaryota</taxon>
        <taxon>Metazoa</taxon>
        <taxon>Ecdysozoa</taxon>
        <taxon>Nematoda</taxon>
        <taxon>Chromadorea</taxon>
        <taxon>Rhabditida</taxon>
        <taxon>Tylenchina</taxon>
        <taxon>Tylenchomorpha</taxon>
        <taxon>Tylenchoidea</taxon>
        <taxon>Meloidogynidae</taxon>
        <taxon>Meloidogyninae</taxon>
        <taxon>Meloidogyne</taxon>
    </lineage>
</organism>
<gene>
    <name evidence="1" type="ORF">MENTE1834_LOCUS4685</name>
</gene>
<sequence>MAKNKRALNLPHPVIIIFSDFSWLASQARLGLVIEIGLLFGIVFNTTILSALLYQIRHNLSTATILFIFNILFSNVLFVASFVCLFSNMLSDSDYQQEKPNEDVRNVLVKRNPYQTENFLSY</sequence>
<accession>A0ACB0XX83</accession>
<dbReference type="Proteomes" id="UP001497535">
    <property type="component" value="Unassembled WGS sequence"/>
</dbReference>
<dbReference type="EMBL" id="CAVMJV010000003">
    <property type="protein sequence ID" value="CAK5021273.1"/>
    <property type="molecule type" value="Genomic_DNA"/>
</dbReference>
<evidence type="ECO:0000313" key="1">
    <source>
        <dbReference type="EMBL" id="CAK5021273.1"/>
    </source>
</evidence>
<comment type="caution">
    <text evidence="1">The sequence shown here is derived from an EMBL/GenBank/DDBJ whole genome shotgun (WGS) entry which is preliminary data.</text>
</comment>